<proteinExistence type="predicted"/>
<feature type="domain" description="SnoaL-like" evidence="1">
    <location>
        <begin position="7"/>
        <end position="130"/>
    </location>
</feature>
<dbReference type="SUPFAM" id="SSF54427">
    <property type="entry name" value="NTF2-like"/>
    <property type="match status" value="1"/>
</dbReference>
<evidence type="ECO:0000313" key="3">
    <source>
        <dbReference type="Proteomes" id="UP000322244"/>
    </source>
</evidence>
<dbReference type="AlphaFoldDB" id="A0A5A7SGV7"/>
<dbReference type="Gene3D" id="3.10.450.50">
    <property type="match status" value="1"/>
</dbReference>
<gene>
    <name evidence="2" type="ORF">FOY51_05035</name>
</gene>
<evidence type="ECO:0000313" key="2">
    <source>
        <dbReference type="EMBL" id="KAA0023947.1"/>
    </source>
</evidence>
<dbReference type="Pfam" id="PF13474">
    <property type="entry name" value="SnoaL_3"/>
    <property type="match status" value="1"/>
</dbReference>
<dbReference type="EMBL" id="VLNY01000002">
    <property type="protein sequence ID" value="KAA0023947.1"/>
    <property type="molecule type" value="Genomic_DNA"/>
</dbReference>
<accession>A0A5A7SGV7</accession>
<dbReference type="OrthoDB" id="9812295at2"/>
<dbReference type="InterPro" id="IPR037401">
    <property type="entry name" value="SnoaL-like"/>
</dbReference>
<protein>
    <submittedName>
        <fullName evidence="2">DUF4440 domain-containing protein</fullName>
    </submittedName>
</protein>
<dbReference type="InterPro" id="IPR032710">
    <property type="entry name" value="NTF2-like_dom_sf"/>
</dbReference>
<reference evidence="2 3" key="1">
    <citation type="submission" date="2019-07" db="EMBL/GenBank/DDBJ databases">
        <title>Rhodococcus cavernicolus sp. nov., isolated from a cave.</title>
        <authorList>
            <person name="Lee S.D."/>
        </authorList>
    </citation>
    <scope>NUCLEOTIDE SEQUENCE [LARGE SCALE GENOMIC DNA]</scope>
    <source>
        <strain evidence="2 3">C1-24</strain>
    </source>
</reference>
<keyword evidence="3" id="KW-1185">Reference proteome</keyword>
<dbReference type="Proteomes" id="UP000322244">
    <property type="component" value="Unassembled WGS sequence"/>
</dbReference>
<evidence type="ECO:0000259" key="1">
    <source>
        <dbReference type="Pfam" id="PF13474"/>
    </source>
</evidence>
<name>A0A5A7SGV7_9NOCA</name>
<dbReference type="RefSeq" id="WP_149429107.1">
    <property type="nucleotide sequence ID" value="NZ_VLNY01000002.1"/>
</dbReference>
<comment type="caution">
    <text evidence="2">The sequence shown here is derived from an EMBL/GenBank/DDBJ whole genome shotgun (WGS) entry which is preliminary data.</text>
</comment>
<sequence>MDDQTLIRALVADRCSAMNRGDAKAIVDQYTSDAVIYSLAPPLKQPPNGTRDLTSLQAWFDEKGGRVGSEVRDLEVTLAGDVAFCHCLESMGAPDDTPGEKFALWFRTTLGLRRIDDRWLIVHEHTSTPFYMDGSMRAALDLRP</sequence>
<organism evidence="2 3">
    <name type="scientific">Antrihabitans cavernicola</name>
    <dbReference type="NCBI Taxonomy" id="2495913"/>
    <lineage>
        <taxon>Bacteria</taxon>
        <taxon>Bacillati</taxon>
        <taxon>Actinomycetota</taxon>
        <taxon>Actinomycetes</taxon>
        <taxon>Mycobacteriales</taxon>
        <taxon>Nocardiaceae</taxon>
        <taxon>Antrihabitans</taxon>
    </lineage>
</organism>